<keyword evidence="2" id="KW-0812">Transmembrane</keyword>
<evidence type="ECO:0000256" key="2">
    <source>
        <dbReference type="SAM" id="Phobius"/>
    </source>
</evidence>
<sequence>MAKGGQTPPAPGSAETHAAWARKEAGDVAGARRDAERILAGSPSAEDRAEAEELLRRTTTPRALYGFALLAATVFVLLLVLAIVRYA</sequence>
<dbReference type="EMBL" id="BJVY01000019">
    <property type="protein sequence ID" value="GEL71848.1"/>
    <property type="molecule type" value="Genomic_DNA"/>
</dbReference>
<evidence type="ECO:0000313" key="5">
    <source>
        <dbReference type="Proteomes" id="UP000198717"/>
    </source>
</evidence>
<keyword evidence="2" id="KW-0472">Membrane</keyword>
<feature type="transmembrane region" description="Helical" evidence="2">
    <location>
        <begin position="63"/>
        <end position="84"/>
    </location>
</feature>
<dbReference type="RefSeq" id="WP_090490407.1">
    <property type="nucleotide sequence ID" value="NZ_BJVY01000019.1"/>
</dbReference>
<reference evidence="3 6" key="2">
    <citation type="submission" date="2019-07" db="EMBL/GenBank/DDBJ databases">
        <title>Whole genome shotgun sequence of Myxococcus virescens NBRC 100334.</title>
        <authorList>
            <person name="Hosoyama A."/>
            <person name="Uohara A."/>
            <person name="Ohji S."/>
            <person name="Ichikawa N."/>
        </authorList>
    </citation>
    <scope>NUCLEOTIDE SEQUENCE [LARGE SCALE GENOMIC DNA]</scope>
    <source>
        <strain evidence="3 6">NBRC 100334</strain>
    </source>
</reference>
<protein>
    <recommendedName>
        <fullName evidence="7">Molecular chaperone DnaJ</fullName>
    </recommendedName>
</protein>
<gene>
    <name evidence="3" type="ORF">MVI01_36320</name>
    <name evidence="4" type="ORF">SAMN04488504_104511</name>
</gene>
<evidence type="ECO:0008006" key="7">
    <source>
        <dbReference type="Google" id="ProtNLM"/>
    </source>
</evidence>
<evidence type="ECO:0000313" key="6">
    <source>
        <dbReference type="Proteomes" id="UP000321224"/>
    </source>
</evidence>
<organism evidence="3 6">
    <name type="scientific">Myxococcus virescens</name>
    <dbReference type="NCBI Taxonomy" id="83456"/>
    <lineage>
        <taxon>Bacteria</taxon>
        <taxon>Pseudomonadati</taxon>
        <taxon>Myxococcota</taxon>
        <taxon>Myxococcia</taxon>
        <taxon>Myxococcales</taxon>
        <taxon>Cystobacterineae</taxon>
        <taxon>Myxococcaceae</taxon>
        <taxon>Myxococcus</taxon>
    </lineage>
</organism>
<evidence type="ECO:0000313" key="3">
    <source>
        <dbReference type="EMBL" id="GEL71848.1"/>
    </source>
</evidence>
<comment type="caution">
    <text evidence="3">The sequence shown here is derived from an EMBL/GenBank/DDBJ whole genome shotgun (WGS) entry which is preliminary data.</text>
</comment>
<accession>A0A511HE64</accession>
<dbReference type="EMBL" id="FNAJ01000004">
    <property type="protein sequence ID" value="SDE16017.1"/>
    <property type="molecule type" value="Genomic_DNA"/>
</dbReference>
<name>A0A511HE64_9BACT</name>
<dbReference type="AlphaFoldDB" id="A0A511HE64"/>
<feature type="region of interest" description="Disordered" evidence="1">
    <location>
        <begin position="1"/>
        <end position="28"/>
    </location>
</feature>
<dbReference type="Proteomes" id="UP000321224">
    <property type="component" value="Unassembled WGS sequence"/>
</dbReference>
<evidence type="ECO:0000256" key="1">
    <source>
        <dbReference type="SAM" id="MobiDB-lite"/>
    </source>
</evidence>
<dbReference type="Proteomes" id="UP000198717">
    <property type="component" value="Unassembled WGS sequence"/>
</dbReference>
<proteinExistence type="predicted"/>
<evidence type="ECO:0000313" key="4">
    <source>
        <dbReference type="EMBL" id="SDE16017.1"/>
    </source>
</evidence>
<reference evidence="4 5" key="1">
    <citation type="submission" date="2016-10" db="EMBL/GenBank/DDBJ databases">
        <authorList>
            <person name="Varghese N."/>
            <person name="Submissions S."/>
        </authorList>
    </citation>
    <scope>NUCLEOTIDE SEQUENCE [LARGE SCALE GENOMIC DNA]</scope>
    <source>
        <strain evidence="4 5">DSM 2260</strain>
    </source>
</reference>
<keyword evidence="2" id="KW-1133">Transmembrane helix</keyword>
<keyword evidence="5" id="KW-1185">Reference proteome</keyword>